<reference evidence="1" key="1">
    <citation type="journal article" date="2014" name="Int. J. Syst. Evol. Microbiol.">
        <title>Complete genome sequence of Corynebacterium casei LMG S-19264T (=DSM 44701T), isolated from a smear-ripened cheese.</title>
        <authorList>
            <consortium name="US DOE Joint Genome Institute (JGI-PGF)"/>
            <person name="Walter F."/>
            <person name="Albersmeier A."/>
            <person name="Kalinowski J."/>
            <person name="Ruckert C."/>
        </authorList>
    </citation>
    <scope>NUCLEOTIDE SEQUENCE</scope>
    <source>
        <strain evidence="1">CGMCC 1.12987</strain>
    </source>
</reference>
<dbReference type="AlphaFoldDB" id="A0A917CS44"/>
<evidence type="ECO:0000313" key="2">
    <source>
        <dbReference type="Proteomes" id="UP000644756"/>
    </source>
</evidence>
<proteinExistence type="predicted"/>
<organism evidence="1 2">
    <name type="scientific">Paenibacillus abyssi</name>
    <dbReference type="NCBI Taxonomy" id="1340531"/>
    <lineage>
        <taxon>Bacteria</taxon>
        <taxon>Bacillati</taxon>
        <taxon>Bacillota</taxon>
        <taxon>Bacilli</taxon>
        <taxon>Bacillales</taxon>
        <taxon>Paenibacillaceae</taxon>
        <taxon>Paenibacillus</taxon>
    </lineage>
</organism>
<comment type="caution">
    <text evidence="1">The sequence shown here is derived from an EMBL/GenBank/DDBJ whole genome shotgun (WGS) entry which is preliminary data.</text>
</comment>
<gene>
    <name evidence="1" type="ORF">GCM10010916_09940</name>
</gene>
<reference evidence="1" key="2">
    <citation type="submission" date="2020-09" db="EMBL/GenBank/DDBJ databases">
        <authorList>
            <person name="Sun Q."/>
            <person name="Zhou Y."/>
        </authorList>
    </citation>
    <scope>NUCLEOTIDE SEQUENCE</scope>
    <source>
        <strain evidence="1">CGMCC 1.12987</strain>
    </source>
</reference>
<dbReference type="EMBL" id="BMGR01000003">
    <property type="protein sequence ID" value="GGF94626.1"/>
    <property type="molecule type" value="Genomic_DNA"/>
</dbReference>
<protein>
    <submittedName>
        <fullName evidence="1">Uncharacterized protein</fullName>
    </submittedName>
</protein>
<sequence>MERSLYINVPADVYGSANYFKNCRLTNKPKLRDNRFIKKFGIQYTKTKKVFITNYYIFERRVLK</sequence>
<dbReference type="Proteomes" id="UP000644756">
    <property type="component" value="Unassembled WGS sequence"/>
</dbReference>
<evidence type="ECO:0000313" key="1">
    <source>
        <dbReference type="EMBL" id="GGF94626.1"/>
    </source>
</evidence>
<keyword evidence="2" id="KW-1185">Reference proteome</keyword>
<name>A0A917CS44_9BACL</name>
<accession>A0A917CS44</accession>